<dbReference type="SUPFAM" id="SSF63737">
    <property type="entry name" value="Leukotriene A4 hydrolase N-terminal domain"/>
    <property type="match status" value="1"/>
</dbReference>
<proteinExistence type="predicted"/>
<gene>
    <name evidence="1" type="ORF">TcWFU_010189</name>
</gene>
<dbReference type="Proteomes" id="UP001651158">
    <property type="component" value="Unassembled WGS sequence"/>
</dbReference>
<evidence type="ECO:0000313" key="2">
    <source>
        <dbReference type="Proteomes" id="UP001651158"/>
    </source>
</evidence>
<dbReference type="EMBL" id="JAKROA010000014">
    <property type="protein sequence ID" value="KAL5104168.1"/>
    <property type="molecule type" value="Genomic_DNA"/>
</dbReference>
<dbReference type="InterPro" id="IPR042097">
    <property type="entry name" value="Aminopeptidase_N-like_N_sf"/>
</dbReference>
<organism evidence="1 2">
    <name type="scientific">Taenia crassiceps</name>
    <dbReference type="NCBI Taxonomy" id="6207"/>
    <lineage>
        <taxon>Eukaryota</taxon>
        <taxon>Metazoa</taxon>
        <taxon>Spiralia</taxon>
        <taxon>Lophotrochozoa</taxon>
        <taxon>Platyhelminthes</taxon>
        <taxon>Cestoda</taxon>
        <taxon>Eucestoda</taxon>
        <taxon>Cyclophyllidea</taxon>
        <taxon>Taeniidae</taxon>
        <taxon>Taenia</taxon>
    </lineage>
</organism>
<reference evidence="1 2" key="1">
    <citation type="journal article" date="2022" name="Front. Cell. Infect. Microbiol.">
        <title>The Genomes of Two Strains of Taenia crassiceps the Animal Model for the Study of Human Cysticercosis.</title>
        <authorList>
            <person name="Bobes R.J."/>
            <person name="Estrada K."/>
            <person name="Rios-Valencia D.G."/>
            <person name="Calderon-Gallegos A."/>
            <person name="de la Torre P."/>
            <person name="Carrero J.C."/>
            <person name="Sanchez-Flores A."/>
            <person name="Laclette J.P."/>
        </authorList>
    </citation>
    <scope>NUCLEOTIDE SEQUENCE [LARGE SCALE GENOMIC DNA]</scope>
    <source>
        <strain evidence="1">WFUcys</strain>
    </source>
</reference>
<dbReference type="Gene3D" id="2.60.40.1730">
    <property type="entry name" value="tricorn interacting facor f3 domain"/>
    <property type="match status" value="1"/>
</dbReference>
<protein>
    <submittedName>
        <fullName evidence="1">Uncharacterized protein</fullName>
    </submittedName>
</protein>
<evidence type="ECO:0000313" key="1">
    <source>
        <dbReference type="EMBL" id="KAL5104168.1"/>
    </source>
</evidence>
<sequence length="138" mass="15064">MKCSPLDSLCDAIDSHLLGSAIHAFEDEFNGIPTQVLPVAMLVMVGNHVEFDLGLIPYFPSLAHTGSLSVELWVVQATKQVIFNSKELKIVSAFYQDIPTAVAYDGEQEIATFEFTTDLRVGCVVISVMSFGCYIQSA</sequence>
<accession>A0ABR4Q476</accession>
<name>A0ABR4Q476_9CEST</name>
<keyword evidence="2" id="KW-1185">Reference proteome</keyword>
<comment type="caution">
    <text evidence="1">The sequence shown here is derived from an EMBL/GenBank/DDBJ whole genome shotgun (WGS) entry which is preliminary data.</text>
</comment>